<evidence type="ECO:0000313" key="3">
    <source>
        <dbReference type="EMBL" id="MBO9200915.1"/>
    </source>
</evidence>
<evidence type="ECO:0000256" key="1">
    <source>
        <dbReference type="SAM" id="Phobius"/>
    </source>
</evidence>
<keyword evidence="1" id="KW-1133">Transmembrane helix</keyword>
<sequence length="364" mass="43014">MNKHKLIPSLNGLRAISILLVIFGHYGILNDTLRKFYPLQILENGSLGVNVFFAISGFLITTLLIEEEKKTGTISLKSFYKRRTLRIFPAYYFMLLVYFILQRYNLIFLSGNSWLTALTYTKYFNHSLDIYSEHLWSLSVEEHFYLCWPFIFYYFPSRKTFVLLFFIILVPFLRIFGNVRGIPYFEIDSITIFQRADSLLLGCLLALHYDKFCLFFNKLFKSIKFPLLFIFLMLTLIQYLAVALQLTKWHFYFTVPLLGPSGTITILLILMLIVYSINCTGWWYTFLNSRIMDYIGRLSYSLYLWQQIIIFGSLKFVPERPYSLLVIFLVANVSYYFIERPFLALKNKYNNPPLQKSLQECPAQ</sequence>
<organism evidence="3 4">
    <name type="scientific">Niastella soli</name>
    <dbReference type="NCBI Taxonomy" id="2821487"/>
    <lineage>
        <taxon>Bacteria</taxon>
        <taxon>Pseudomonadati</taxon>
        <taxon>Bacteroidota</taxon>
        <taxon>Chitinophagia</taxon>
        <taxon>Chitinophagales</taxon>
        <taxon>Chitinophagaceae</taxon>
        <taxon>Niastella</taxon>
    </lineage>
</organism>
<gene>
    <name evidence="3" type="ORF">J7I42_11615</name>
</gene>
<proteinExistence type="predicted"/>
<dbReference type="EMBL" id="JAGHKO010000001">
    <property type="protein sequence ID" value="MBO9200915.1"/>
    <property type="molecule type" value="Genomic_DNA"/>
</dbReference>
<keyword evidence="3" id="KW-0012">Acyltransferase</keyword>
<keyword evidence="4" id="KW-1185">Reference proteome</keyword>
<keyword evidence="3" id="KW-0808">Transferase</keyword>
<name>A0ABS3YSQ2_9BACT</name>
<feature type="transmembrane region" description="Helical" evidence="1">
    <location>
        <begin position="49"/>
        <end position="66"/>
    </location>
</feature>
<dbReference type="InterPro" id="IPR050879">
    <property type="entry name" value="Acyltransferase_3"/>
</dbReference>
<evidence type="ECO:0000259" key="2">
    <source>
        <dbReference type="Pfam" id="PF01757"/>
    </source>
</evidence>
<feature type="transmembrane region" description="Helical" evidence="1">
    <location>
        <begin position="12"/>
        <end position="29"/>
    </location>
</feature>
<keyword evidence="1" id="KW-0472">Membrane</keyword>
<feature type="transmembrane region" description="Helical" evidence="1">
    <location>
        <begin position="266"/>
        <end position="286"/>
    </location>
</feature>
<accession>A0ABS3YSQ2</accession>
<dbReference type="RefSeq" id="WP_209138949.1">
    <property type="nucleotide sequence ID" value="NZ_JAGHKO010000001.1"/>
</dbReference>
<evidence type="ECO:0000313" key="4">
    <source>
        <dbReference type="Proteomes" id="UP000677244"/>
    </source>
</evidence>
<feature type="transmembrane region" description="Helical" evidence="1">
    <location>
        <begin position="87"/>
        <end position="115"/>
    </location>
</feature>
<dbReference type="Pfam" id="PF01757">
    <property type="entry name" value="Acyl_transf_3"/>
    <property type="match status" value="1"/>
</dbReference>
<dbReference type="GO" id="GO:0016746">
    <property type="term" value="F:acyltransferase activity"/>
    <property type="evidence" value="ECO:0007669"/>
    <property type="project" value="UniProtKB-KW"/>
</dbReference>
<keyword evidence="1" id="KW-0812">Transmembrane</keyword>
<dbReference type="InterPro" id="IPR002656">
    <property type="entry name" value="Acyl_transf_3_dom"/>
</dbReference>
<dbReference type="PANTHER" id="PTHR23028:SF53">
    <property type="entry name" value="ACYL_TRANSF_3 DOMAIN-CONTAINING PROTEIN"/>
    <property type="match status" value="1"/>
</dbReference>
<feature type="transmembrane region" description="Helical" evidence="1">
    <location>
        <begin position="161"/>
        <end position="179"/>
    </location>
</feature>
<reference evidence="3 4" key="1">
    <citation type="submission" date="2021-03" db="EMBL/GenBank/DDBJ databases">
        <title>Assistant Professor.</title>
        <authorList>
            <person name="Huq M.A."/>
        </authorList>
    </citation>
    <scope>NUCLEOTIDE SEQUENCE [LARGE SCALE GENOMIC DNA]</scope>
    <source>
        <strain evidence="3 4">MAH-29</strain>
    </source>
</reference>
<dbReference type="Proteomes" id="UP000677244">
    <property type="component" value="Unassembled WGS sequence"/>
</dbReference>
<dbReference type="PANTHER" id="PTHR23028">
    <property type="entry name" value="ACETYLTRANSFERASE"/>
    <property type="match status" value="1"/>
</dbReference>
<feature type="domain" description="Acyltransferase 3" evidence="2">
    <location>
        <begin position="8"/>
        <end position="329"/>
    </location>
</feature>
<feature type="transmembrane region" description="Helical" evidence="1">
    <location>
        <begin position="322"/>
        <end position="338"/>
    </location>
</feature>
<protein>
    <submittedName>
        <fullName evidence="3">Acyltransferase</fullName>
    </submittedName>
</protein>
<comment type="caution">
    <text evidence="3">The sequence shown here is derived from an EMBL/GenBank/DDBJ whole genome shotgun (WGS) entry which is preliminary data.</text>
</comment>
<feature type="transmembrane region" description="Helical" evidence="1">
    <location>
        <begin position="227"/>
        <end position="246"/>
    </location>
</feature>